<reference evidence="1" key="1">
    <citation type="submission" date="2018-05" db="EMBL/GenBank/DDBJ databases">
        <authorList>
            <person name="Lanie J.A."/>
            <person name="Ng W.-L."/>
            <person name="Kazmierczak K.M."/>
            <person name="Andrzejewski T.M."/>
            <person name="Davidsen T.M."/>
            <person name="Wayne K.J."/>
            <person name="Tettelin H."/>
            <person name="Glass J.I."/>
            <person name="Rusch D."/>
            <person name="Podicherti R."/>
            <person name="Tsui H.-C.T."/>
            <person name="Winkler M.E."/>
        </authorList>
    </citation>
    <scope>NUCLEOTIDE SEQUENCE</scope>
</reference>
<proteinExistence type="predicted"/>
<organism evidence="1">
    <name type="scientific">marine metagenome</name>
    <dbReference type="NCBI Taxonomy" id="408172"/>
    <lineage>
        <taxon>unclassified sequences</taxon>
        <taxon>metagenomes</taxon>
        <taxon>ecological metagenomes</taxon>
    </lineage>
</organism>
<accession>A0A382NHR6</accession>
<dbReference type="Gene3D" id="3.40.50.720">
    <property type="entry name" value="NAD(P)-binding Rossmann-like Domain"/>
    <property type="match status" value="1"/>
</dbReference>
<evidence type="ECO:0000313" key="1">
    <source>
        <dbReference type="EMBL" id="SVC60058.1"/>
    </source>
</evidence>
<dbReference type="EMBL" id="UINC01100191">
    <property type="protein sequence ID" value="SVC60058.1"/>
    <property type="molecule type" value="Genomic_DNA"/>
</dbReference>
<name>A0A382NHR6_9ZZZZ</name>
<sequence length="75" mass="8253">MEIVIPDDYPPVFADSAALGRLNRLPGLNVESYTDRPKNSEELIQRMSGAHTIILARSNTLLTNSVLESTSPDLK</sequence>
<gene>
    <name evidence="1" type="ORF">METZ01_LOCUS312912</name>
</gene>
<protein>
    <recommendedName>
        <fullName evidence="2">D-isomer specific 2-hydroxyacid dehydrogenase catalytic domain-containing protein</fullName>
    </recommendedName>
</protein>
<dbReference type="AlphaFoldDB" id="A0A382NHR6"/>
<feature type="non-terminal residue" evidence="1">
    <location>
        <position position="75"/>
    </location>
</feature>
<evidence type="ECO:0008006" key="2">
    <source>
        <dbReference type="Google" id="ProtNLM"/>
    </source>
</evidence>